<gene>
    <name evidence="2" type="primary">SLC16A1</name>
    <name evidence="2" type="ORF">L345_03553</name>
</gene>
<keyword evidence="3" id="KW-1185">Reference proteome</keyword>
<dbReference type="AlphaFoldDB" id="V8P9E4"/>
<proteinExistence type="predicted"/>
<evidence type="ECO:0000313" key="2">
    <source>
        <dbReference type="EMBL" id="ETE70638.1"/>
    </source>
</evidence>
<dbReference type="PANTHER" id="PTHR11360:SF313">
    <property type="entry name" value="MONOCARBOXYLATE TRANSPORTER 13-LIKE ISOFORM X1"/>
    <property type="match status" value="1"/>
</dbReference>
<reference evidence="2 3" key="1">
    <citation type="journal article" date="2013" name="Proc. Natl. Acad. Sci. U.S.A.">
        <title>The king cobra genome reveals dynamic gene evolution and adaptation in the snake venom system.</title>
        <authorList>
            <person name="Vonk F.J."/>
            <person name="Casewell N.R."/>
            <person name="Henkel C.V."/>
            <person name="Heimberg A.M."/>
            <person name="Jansen H.J."/>
            <person name="McCleary R.J."/>
            <person name="Kerkkamp H.M."/>
            <person name="Vos R.A."/>
            <person name="Guerreiro I."/>
            <person name="Calvete J.J."/>
            <person name="Wuster W."/>
            <person name="Woods A.E."/>
            <person name="Logan J.M."/>
            <person name="Harrison R.A."/>
            <person name="Castoe T.A."/>
            <person name="de Koning A.P."/>
            <person name="Pollock D.D."/>
            <person name="Yandell M."/>
            <person name="Calderon D."/>
            <person name="Renjifo C."/>
            <person name="Currier R.B."/>
            <person name="Salgado D."/>
            <person name="Pla D."/>
            <person name="Sanz L."/>
            <person name="Hyder A.S."/>
            <person name="Ribeiro J.M."/>
            <person name="Arntzen J.W."/>
            <person name="van den Thillart G.E."/>
            <person name="Boetzer M."/>
            <person name="Pirovano W."/>
            <person name="Dirks R.P."/>
            <person name="Spaink H.P."/>
            <person name="Duboule D."/>
            <person name="McGlinn E."/>
            <person name="Kini R.M."/>
            <person name="Richardson M.K."/>
        </authorList>
    </citation>
    <scope>NUCLEOTIDE SEQUENCE</scope>
    <source>
        <tissue evidence="2">Blood</tissue>
    </source>
</reference>
<accession>V8P9E4</accession>
<protein>
    <submittedName>
        <fullName evidence="2">Monocarboxylate transporter 1</fullName>
    </submittedName>
</protein>
<dbReference type="GO" id="GO:0016323">
    <property type="term" value="C:basolateral plasma membrane"/>
    <property type="evidence" value="ECO:0007669"/>
    <property type="project" value="TreeGrafter"/>
</dbReference>
<evidence type="ECO:0000313" key="3">
    <source>
        <dbReference type="Proteomes" id="UP000018936"/>
    </source>
</evidence>
<keyword evidence="1" id="KW-0472">Membrane</keyword>
<organism evidence="2 3">
    <name type="scientific">Ophiophagus hannah</name>
    <name type="common">King cobra</name>
    <name type="synonym">Naja hannah</name>
    <dbReference type="NCBI Taxonomy" id="8665"/>
    <lineage>
        <taxon>Eukaryota</taxon>
        <taxon>Metazoa</taxon>
        <taxon>Chordata</taxon>
        <taxon>Craniata</taxon>
        <taxon>Vertebrata</taxon>
        <taxon>Euteleostomi</taxon>
        <taxon>Lepidosauria</taxon>
        <taxon>Squamata</taxon>
        <taxon>Bifurcata</taxon>
        <taxon>Unidentata</taxon>
        <taxon>Episquamata</taxon>
        <taxon>Toxicofera</taxon>
        <taxon>Serpentes</taxon>
        <taxon>Colubroidea</taxon>
        <taxon>Elapidae</taxon>
        <taxon>Elapinae</taxon>
        <taxon>Ophiophagus</taxon>
    </lineage>
</organism>
<sequence>MSSPVNKDLSYTPPDGGYGWVVVFGAFLSVGFAYSFPKAFTIYYKELQTIFNISYSQVAWVSSIMCSTTYGGALHLRNQPGNELRRHF</sequence>
<dbReference type="OrthoDB" id="6499973at2759"/>
<evidence type="ECO:0000256" key="1">
    <source>
        <dbReference type="SAM" id="Phobius"/>
    </source>
</evidence>
<feature type="transmembrane region" description="Helical" evidence="1">
    <location>
        <begin position="17"/>
        <end position="36"/>
    </location>
</feature>
<dbReference type="EMBL" id="AZIM01000509">
    <property type="protein sequence ID" value="ETE70638.1"/>
    <property type="molecule type" value="Genomic_DNA"/>
</dbReference>
<keyword evidence="1" id="KW-1133">Transmembrane helix</keyword>
<dbReference type="GO" id="GO:0008028">
    <property type="term" value="F:monocarboxylic acid transmembrane transporter activity"/>
    <property type="evidence" value="ECO:0007669"/>
    <property type="project" value="TreeGrafter"/>
</dbReference>
<comment type="caution">
    <text evidence="2">The sequence shown here is derived from an EMBL/GenBank/DDBJ whole genome shotgun (WGS) entry which is preliminary data.</text>
</comment>
<dbReference type="Proteomes" id="UP000018936">
    <property type="component" value="Unassembled WGS sequence"/>
</dbReference>
<dbReference type="InterPro" id="IPR050327">
    <property type="entry name" value="Proton-linked_MCT"/>
</dbReference>
<keyword evidence="1" id="KW-0812">Transmembrane</keyword>
<dbReference type="PANTHER" id="PTHR11360">
    <property type="entry name" value="MONOCARBOXYLATE TRANSPORTER"/>
    <property type="match status" value="1"/>
</dbReference>
<name>V8P9E4_OPHHA</name>